<evidence type="ECO:0000313" key="2">
    <source>
        <dbReference type="EMBL" id="OGM19944.1"/>
    </source>
</evidence>
<dbReference type="InterPro" id="IPR017853">
    <property type="entry name" value="GH"/>
</dbReference>
<organism evidence="2 3">
    <name type="scientific">Candidatus Woesebacteria bacterium RIFCSPHIGHO2_01_FULL_38_26b</name>
    <dbReference type="NCBI Taxonomy" id="1802491"/>
    <lineage>
        <taxon>Bacteria</taxon>
        <taxon>Candidatus Woeseibacteriota</taxon>
    </lineage>
</organism>
<keyword evidence="1" id="KW-1133">Transmembrane helix</keyword>
<proteinExistence type="predicted"/>
<sequence length="420" mass="46742">MNNLIKFLLFSSGLVFIVGVISIFLRPSYTQKSQVTETSWWDIQSIDTVKYSRDLAREKANDVKFDDVIDKQVGLIGETGATHIAIGTPYNEEFVPILTRWVSAARKYGLKVWFRGNLSGWEGWFGYSKIGRKEHTNKIRDFILANGALFEEGDIFSSCPECENGGPGDPRITGDVAGHRTFLIEEYKATNEAFRKIGKNVRSNFIPMNGDVANLIMDKTTADALGRIVVIDHYVGTPEKLAVDIKKIAEKSGGKVILGEFGAPIPDIHGNLDDAEQALWIEDALYAISNIPELVGVNYWTGFGGSTKLWYPNYSETTSVEVIKRFFKPQILTGQVKDERGRAIEGAIVYVGSKKALTSKGGKFSLPFLSDRATLTVQAVGYITQQTESNGENSLEILLIKGEKSLLFRIQKFLYNLVKK</sequence>
<name>A0A1F7XY12_9BACT</name>
<keyword evidence="1" id="KW-0812">Transmembrane</keyword>
<dbReference type="AlphaFoldDB" id="A0A1F7XY12"/>
<comment type="caution">
    <text evidence="2">The sequence shown here is derived from an EMBL/GenBank/DDBJ whole genome shotgun (WGS) entry which is preliminary data.</text>
</comment>
<feature type="transmembrane region" description="Helical" evidence="1">
    <location>
        <begin position="7"/>
        <end position="25"/>
    </location>
</feature>
<keyword evidence="1" id="KW-0472">Membrane</keyword>
<gene>
    <name evidence="2" type="ORF">A2771_00485</name>
</gene>
<accession>A0A1F7XY12</accession>
<evidence type="ECO:0000313" key="3">
    <source>
        <dbReference type="Proteomes" id="UP000176741"/>
    </source>
</evidence>
<dbReference type="Proteomes" id="UP000176741">
    <property type="component" value="Unassembled WGS sequence"/>
</dbReference>
<dbReference type="EMBL" id="MGGD01000050">
    <property type="protein sequence ID" value="OGM19944.1"/>
    <property type="molecule type" value="Genomic_DNA"/>
</dbReference>
<protein>
    <recommendedName>
        <fullName evidence="4">Glycoside hydrolase family 5 domain-containing protein</fullName>
    </recommendedName>
</protein>
<dbReference type="Gene3D" id="2.60.40.1120">
    <property type="entry name" value="Carboxypeptidase-like, regulatory domain"/>
    <property type="match status" value="1"/>
</dbReference>
<dbReference type="SUPFAM" id="SSF51445">
    <property type="entry name" value="(Trans)glycosidases"/>
    <property type="match status" value="1"/>
</dbReference>
<dbReference type="SUPFAM" id="SSF49464">
    <property type="entry name" value="Carboxypeptidase regulatory domain-like"/>
    <property type="match status" value="1"/>
</dbReference>
<evidence type="ECO:0000256" key="1">
    <source>
        <dbReference type="SAM" id="Phobius"/>
    </source>
</evidence>
<reference evidence="2 3" key="1">
    <citation type="journal article" date="2016" name="Nat. Commun.">
        <title>Thousands of microbial genomes shed light on interconnected biogeochemical processes in an aquifer system.</title>
        <authorList>
            <person name="Anantharaman K."/>
            <person name="Brown C.T."/>
            <person name="Hug L.A."/>
            <person name="Sharon I."/>
            <person name="Castelle C.J."/>
            <person name="Probst A.J."/>
            <person name="Thomas B.C."/>
            <person name="Singh A."/>
            <person name="Wilkins M.J."/>
            <person name="Karaoz U."/>
            <person name="Brodie E.L."/>
            <person name="Williams K.H."/>
            <person name="Hubbard S.S."/>
            <person name="Banfield J.F."/>
        </authorList>
    </citation>
    <scope>NUCLEOTIDE SEQUENCE [LARGE SCALE GENOMIC DNA]</scope>
</reference>
<evidence type="ECO:0008006" key="4">
    <source>
        <dbReference type="Google" id="ProtNLM"/>
    </source>
</evidence>
<dbReference type="InterPro" id="IPR008969">
    <property type="entry name" value="CarboxyPept-like_regulatory"/>
</dbReference>